<evidence type="ECO:0000256" key="2">
    <source>
        <dbReference type="ARBA" id="ARBA00022801"/>
    </source>
</evidence>
<evidence type="ECO:0000256" key="5">
    <source>
        <dbReference type="SAM" id="MobiDB-lite"/>
    </source>
</evidence>
<dbReference type="Gene3D" id="3.40.50.1820">
    <property type="entry name" value="alpha/beta hydrolase"/>
    <property type="match status" value="1"/>
</dbReference>
<evidence type="ECO:0000256" key="1">
    <source>
        <dbReference type="ARBA" id="ARBA00013201"/>
    </source>
</evidence>
<dbReference type="EMBL" id="WJXW01000017">
    <property type="protein sequence ID" value="KAF9728984.1"/>
    <property type="molecule type" value="Genomic_DNA"/>
</dbReference>
<evidence type="ECO:0000256" key="3">
    <source>
        <dbReference type="ARBA" id="ARBA00022963"/>
    </source>
</evidence>
<dbReference type="EC" id="3.1.1.47" evidence="1"/>
<name>A0A9P6G4W3_9PLEO</name>
<dbReference type="Pfam" id="PF03403">
    <property type="entry name" value="PAF-AH_p_II"/>
    <property type="match status" value="1"/>
</dbReference>
<evidence type="ECO:0000313" key="6">
    <source>
        <dbReference type="EMBL" id="KAF9728984.1"/>
    </source>
</evidence>
<reference evidence="6" key="1">
    <citation type="journal article" date="2020" name="Mol. Plant Microbe Interact.">
        <title>Genome Sequence of the Biocontrol Agent Coniothyrium minitans strain Conio (IMI 134523).</title>
        <authorList>
            <person name="Patel D."/>
            <person name="Shittu T.A."/>
            <person name="Baroncelli R."/>
            <person name="Muthumeenakshi S."/>
            <person name="Osborne T.H."/>
            <person name="Janganan T.K."/>
            <person name="Sreenivasaprasad S."/>
        </authorList>
    </citation>
    <scope>NUCLEOTIDE SEQUENCE</scope>
    <source>
        <strain evidence="6">Conio</strain>
    </source>
</reference>
<organism evidence="6 7">
    <name type="scientific">Paraphaeosphaeria minitans</name>
    <dbReference type="NCBI Taxonomy" id="565426"/>
    <lineage>
        <taxon>Eukaryota</taxon>
        <taxon>Fungi</taxon>
        <taxon>Dikarya</taxon>
        <taxon>Ascomycota</taxon>
        <taxon>Pezizomycotina</taxon>
        <taxon>Dothideomycetes</taxon>
        <taxon>Pleosporomycetidae</taxon>
        <taxon>Pleosporales</taxon>
        <taxon>Massarineae</taxon>
        <taxon>Didymosphaeriaceae</taxon>
        <taxon>Paraphaeosphaeria</taxon>
    </lineage>
</organism>
<keyword evidence="7" id="KW-1185">Reference proteome</keyword>
<sequence>MSYIERQTTRITGYEREGPELARTHSAIGGTGKVPNAKKPRSRPPQSLRDKIGFLHGHLPAPSGPYSVGSMTVEVPVPSPRPISDIRRDGKHLLRLETVLFTLYYPAAFGSGTGKAPGGYKKWSRETWLARPRPETAKGYARFAGIPDWLGEAWFGATTAFTKLQAFRNTPPATHWPPEGNSKRNGYKIKDHQGQPPEGASTEPKFPLLMFSHGLGGTRTCYSSMCTEFASYGFVVCAVEHRDGSGPRSITNHSKEGEGNIESLEKKHNIEHTNEERQRRFDKVDYIFPKGNPKDTAPNNEKGVDRELRNAQIELRLCELEEAYRVLCDISAGKGEEVARKNLRRKGYTGASSRGLEGVDWERWKDRFHTDKFNVAGHSFGAATVVEVLRNKERFQHVQAGIIYDIWGAPIKPPADDPAHRIRVPILGINSEAFMYWQANFDAVMSLMHEAKDQGAPAVLCTVRGSVHINQSDFSVLYNGITSFFLKATVNPERAIDLNICASLEFLREVTSGAGKSIIKRCLFDEELLHTQPLEQMPDDHKPNDEWIAARLKIKHEFRTRMAAGVQRKMKRQRKNGAQNAGDELWMHVKPNAEELREWRLKTRVSFGGLQDDSDTVPGKEAVEDGEPDTDVGDSSLGDESDRERPAETDNVATDEAHGTWLGAHPALKKDANPAQEDAISQKPTQASEESSEALGLFMTPVVAQH</sequence>
<dbReference type="PANTHER" id="PTHR10272:SF0">
    <property type="entry name" value="PLATELET-ACTIVATING FACTOR ACETYLHYDROLASE"/>
    <property type="match status" value="1"/>
</dbReference>
<protein>
    <recommendedName>
        <fullName evidence="1">1-alkyl-2-acetylglycerophosphocholine esterase</fullName>
        <ecNumber evidence="1">3.1.1.47</ecNumber>
    </recommendedName>
</protein>
<dbReference type="PANTHER" id="PTHR10272">
    <property type="entry name" value="PLATELET-ACTIVATING FACTOR ACETYLHYDROLASE"/>
    <property type="match status" value="1"/>
</dbReference>
<dbReference type="InterPro" id="IPR029058">
    <property type="entry name" value="AB_hydrolase_fold"/>
</dbReference>
<keyword evidence="2" id="KW-0378">Hydrolase</keyword>
<accession>A0A9P6G4W3</accession>
<keyword evidence="4" id="KW-0443">Lipid metabolism</keyword>
<keyword evidence="3" id="KW-0442">Lipid degradation</keyword>
<evidence type="ECO:0000313" key="7">
    <source>
        <dbReference type="Proteomes" id="UP000756921"/>
    </source>
</evidence>
<feature type="region of interest" description="Disordered" evidence="5">
    <location>
        <begin position="608"/>
        <end position="706"/>
    </location>
</feature>
<comment type="caution">
    <text evidence="6">The sequence shown here is derived from an EMBL/GenBank/DDBJ whole genome shotgun (WGS) entry which is preliminary data.</text>
</comment>
<proteinExistence type="predicted"/>
<dbReference type="OrthoDB" id="2363873at2759"/>
<feature type="region of interest" description="Disordered" evidence="5">
    <location>
        <begin position="16"/>
        <end position="50"/>
    </location>
</feature>
<dbReference type="SUPFAM" id="SSF53474">
    <property type="entry name" value="alpha/beta-Hydrolases"/>
    <property type="match status" value="1"/>
</dbReference>
<dbReference type="GO" id="GO:0016042">
    <property type="term" value="P:lipid catabolic process"/>
    <property type="evidence" value="ECO:0007669"/>
    <property type="project" value="UniProtKB-KW"/>
</dbReference>
<feature type="region of interest" description="Disordered" evidence="5">
    <location>
        <begin position="169"/>
        <end position="204"/>
    </location>
</feature>
<dbReference type="AlphaFoldDB" id="A0A9P6G4W3"/>
<feature type="compositionally biased region" description="Acidic residues" evidence="5">
    <location>
        <begin position="624"/>
        <end position="639"/>
    </location>
</feature>
<evidence type="ECO:0000256" key="4">
    <source>
        <dbReference type="ARBA" id="ARBA00023098"/>
    </source>
</evidence>
<dbReference type="GO" id="GO:0003847">
    <property type="term" value="F:1-alkyl-2-acetylglycerophosphocholine esterase activity"/>
    <property type="evidence" value="ECO:0007669"/>
    <property type="project" value="UniProtKB-EC"/>
</dbReference>
<gene>
    <name evidence="6" type="ORF">PMIN01_12674</name>
</gene>
<dbReference type="Proteomes" id="UP000756921">
    <property type="component" value="Unassembled WGS sequence"/>
</dbReference>